<dbReference type="PANTHER" id="PTHR36130">
    <property type="entry name" value="RIKEN CDNA 4933430I17 GENE"/>
    <property type="match status" value="1"/>
</dbReference>
<feature type="compositionally biased region" description="Low complexity" evidence="1">
    <location>
        <begin position="473"/>
        <end position="484"/>
    </location>
</feature>
<feature type="compositionally biased region" description="Basic and acidic residues" evidence="1">
    <location>
        <begin position="308"/>
        <end position="320"/>
    </location>
</feature>
<dbReference type="InterPro" id="IPR029134">
    <property type="entry name" value="DUF4647"/>
</dbReference>
<dbReference type="OrthoDB" id="10033658at2759"/>
<accession>A0A9Q1HV17</accession>
<keyword evidence="3" id="KW-1185">Reference proteome</keyword>
<evidence type="ECO:0000313" key="2">
    <source>
        <dbReference type="EMBL" id="KAJ8263350.1"/>
    </source>
</evidence>
<comment type="caution">
    <text evidence="2">The sequence shown here is derived from an EMBL/GenBank/DDBJ whole genome shotgun (WGS) entry which is preliminary data.</text>
</comment>
<dbReference type="Pfam" id="PF15504">
    <property type="entry name" value="DUF4647"/>
    <property type="match status" value="1"/>
</dbReference>
<feature type="region of interest" description="Disordered" evidence="1">
    <location>
        <begin position="358"/>
        <end position="378"/>
    </location>
</feature>
<evidence type="ECO:0000313" key="3">
    <source>
        <dbReference type="Proteomes" id="UP001152803"/>
    </source>
</evidence>
<dbReference type="EMBL" id="JAFJMO010000011">
    <property type="protein sequence ID" value="KAJ8263350.1"/>
    <property type="molecule type" value="Genomic_DNA"/>
</dbReference>
<feature type="region of interest" description="Disordered" evidence="1">
    <location>
        <begin position="263"/>
        <end position="328"/>
    </location>
</feature>
<evidence type="ECO:0000256" key="1">
    <source>
        <dbReference type="SAM" id="MobiDB-lite"/>
    </source>
</evidence>
<proteinExistence type="predicted"/>
<name>A0A9Q1HV17_CONCO</name>
<dbReference type="Proteomes" id="UP001152803">
    <property type="component" value="Unassembled WGS sequence"/>
</dbReference>
<reference evidence="2" key="1">
    <citation type="journal article" date="2023" name="Science">
        <title>Genome structures resolve the early diversification of teleost fishes.</title>
        <authorList>
            <person name="Parey E."/>
            <person name="Louis A."/>
            <person name="Montfort J."/>
            <person name="Bouchez O."/>
            <person name="Roques C."/>
            <person name="Iampietro C."/>
            <person name="Lluch J."/>
            <person name="Castinel A."/>
            <person name="Donnadieu C."/>
            <person name="Desvignes T."/>
            <person name="Floi Bucao C."/>
            <person name="Jouanno E."/>
            <person name="Wen M."/>
            <person name="Mejri S."/>
            <person name="Dirks R."/>
            <person name="Jansen H."/>
            <person name="Henkel C."/>
            <person name="Chen W.J."/>
            <person name="Zahm M."/>
            <person name="Cabau C."/>
            <person name="Klopp C."/>
            <person name="Thompson A.W."/>
            <person name="Robinson-Rechavi M."/>
            <person name="Braasch I."/>
            <person name="Lecointre G."/>
            <person name="Bobe J."/>
            <person name="Postlethwait J.H."/>
            <person name="Berthelot C."/>
            <person name="Roest Crollius H."/>
            <person name="Guiguen Y."/>
        </authorList>
    </citation>
    <scope>NUCLEOTIDE SEQUENCE</scope>
    <source>
        <strain evidence="2">Concon-B</strain>
    </source>
</reference>
<protein>
    <submittedName>
        <fullName evidence="2">Uncharacterized protein</fullName>
    </submittedName>
</protein>
<gene>
    <name evidence="2" type="ORF">COCON_G00158070</name>
</gene>
<organism evidence="2 3">
    <name type="scientific">Conger conger</name>
    <name type="common">Conger eel</name>
    <name type="synonym">Muraena conger</name>
    <dbReference type="NCBI Taxonomy" id="82655"/>
    <lineage>
        <taxon>Eukaryota</taxon>
        <taxon>Metazoa</taxon>
        <taxon>Chordata</taxon>
        <taxon>Craniata</taxon>
        <taxon>Vertebrata</taxon>
        <taxon>Euteleostomi</taxon>
        <taxon>Actinopterygii</taxon>
        <taxon>Neopterygii</taxon>
        <taxon>Teleostei</taxon>
        <taxon>Anguilliformes</taxon>
        <taxon>Congridae</taxon>
        <taxon>Conger</taxon>
    </lineage>
</organism>
<feature type="region of interest" description="Disordered" evidence="1">
    <location>
        <begin position="466"/>
        <end position="523"/>
    </location>
</feature>
<dbReference type="PANTHER" id="PTHR36130:SF1">
    <property type="entry name" value="RIKEN CDNA 4933430I17 GENE"/>
    <property type="match status" value="1"/>
</dbReference>
<dbReference type="AlphaFoldDB" id="A0A9Q1HV17"/>
<sequence>MRYGPFSVGGCPSEILDETHCFWVMCPHPGCWEAAQRVARGVARRRQSRTPVRSKALLQEEFPTLNIVNVSEWAKTRKPPKKKMLSRAFNSENCHSVTSQSQLCSQSQNFLKDSNVRLESLKDLHFPDLTSAAKIPHSTTYKCNKDVTLSLAQISPLEGSSGALCGSVSMVVWIPNPNRISRGPSHSRRKSPNIAVRDLACVPSSHSYDVPKPNRKKSINVKKTEHLQLTSANGRPPASGHMVSQIALDTSDTDLAEPAVTAEPVLAPGGIRGVLQPEPASEAPPGPHPSPASREPSACLRNKPAAVHSDRERGPRREPGPHALTHRAQYRLDSANGAEGIDWLRLRSQAYLWKKHNQRQSCDKDKSALAPPKPHHLSKATLHHHHRGSLEIGPAVCGCVECVEETWGCGAGGFPTLSQSSELMHHTALRQPLDTGHIGDRKLNGEHIVGSRHSALERMRFRATLQDSLGQERGSVGRASGRSLSRGREDLHGSVSDSEDEDFGPSESNLSAPPPSLRSDLAD</sequence>